<dbReference type="PANTHER" id="PTHR30034:SF6">
    <property type="entry name" value="YOP PROTEINS TRANSLOCATION PROTEIN Q"/>
    <property type="match status" value="1"/>
</dbReference>
<comment type="subcellular location">
    <subcellularLocation>
        <location evidence="1">Bacterial flagellum basal body</location>
    </subcellularLocation>
    <subcellularLocation>
        <location evidence="2">Cell membrane</location>
        <topology evidence="2">Peripheral membrane protein</topology>
    </subcellularLocation>
</comment>
<dbReference type="CDD" id="cd17908">
    <property type="entry name" value="FliM"/>
    <property type="match status" value="1"/>
</dbReference>
<dbReference type="InterPro" id="IPR036429">
    <property type="entry name" value="SpoA-like_sf"/>
</dbReference>
<feature type="domain" description="Flagellar motor switch protein FliN-like C-terminal" evidence="11">
    <location>
        <begin position="254"/>
        <end position="323"/>
    </location>
</feature>
<name>A0ABV6GCU6_9BACI</name>
<evidence type="ECO:0000256" key="3">
    <source>
        <dbReference type="ARBA" id="ARBA00011049"/>
    </source>
</evidence>
<keyword evidence="9" id="KW-0975">Bacterial flagellum</keyword>
<keyword evidence="13" id="KW-1185">Reference proteome</keyword>
<reference evidence="12 13" key="1">
    <citation type="submission" date="2024-09" db="EMBL/GenBank/DDBJ databases">
        <authorList>
            <person name="Sun Q."/>
            <person name="Mori K."/>
        </authorList>
    </citation>
    <scope>NUCLEOTIDE SEQUENCE [LARGE SCALE GENOMIC DNA]</scope>
    <source>
        <strain evidence="12 13">CCM 7228</strain>
    </source>
</reference>
<evidence type="ECO:0000313" key="12">
    <source>
        <dbReference type="EMBL" id="MFC0271303.1"/>
    </source>
</evidence>
<dbReference type="PRINTS" id="PR00955">
    <property type="entry name" value="FLGMOTORFLIM"/>
</dbReference>
<evidence type="ECO:0000256" key="10">
    <source>
        <dbReference type="NCBIfam" id="TIGR01397"/>
    </source>
</evidence>
<dbReference type="Gene3D" id="2.30.330.10">
    <property type="entry name" value="SpoA-like"/>
    <property type="match status" value="1"/>
</dbReference>
<keyword evidence="6" id="KW-0145">Chemotaxis</keyword>
<dbReference type="InterPro" id="IPR001689">
    <property type="entry name" value="Flag_FliM"/>
</dbReference>
<dbReference type="SUPFAM" id="SSF103039">
    <property type="entry name" value="CheC-like"/>
    <property type="match status" value="1"/>
</dbReference>
<keyword evidence="7" id="KW-0283">Flagellar rotation</keyword>
<comment type="caution">
    <text evidence="12">The sequence shown here is derived from an EMBL/GenBank/DDBJ whole genome shotgun (WGS) entry which is preliminary data.</text>
</comment>
<evidence type="ECO:0000256" key="8">
    <source>
        <dbReference type="ARBA" id="ARBA00023136"/>
    </source>
</evidence>
<dbReference type="NCBIfam" id="TIGR01397">
    <property type="entry name" value="fliM_switch"/>
    <property type="match status" value="1"/>
</dbReference>
<keyword evidence="5" id="KW-1003">Cell membrane</keyword>
<organism evidence="12 13">
    <name type="scientific">Metabacillus herbersteinensis</name>
    <dbReference type="NCBI Taxonomy" id="283816"/>
    <lineage>
        <taxon>Bacteria</taxon>
        <taxon>Bacillati</taxon>
        <taxon>Bacillota</taxon>
        <taxon>Bacilli</taxon>
        <taxon>Bacillales</taxon>
        <taxon>Bacillaceae</taxon>
        <taxon>Metabacillus</taxon>
    </lineage>
</organism>
<dbReference type="Pfam" id="PF01052">
    <property type="entry name" value="FliMN_C"/>
    <property type="match status" value="1"/>
</dbReference>
<dbReference type="InterPro" id="IPR028976">
    <property type="entry name" value="CheC-like_sf"/>
</dbReference>
<comment type="similarity">
    <text evidence="3">Belongs to the FliM family.</text>
</comment>
<dbReference type="EMBL" id="JBHLVO010000004">
    <property type="protein sequence ID" value="MFC0271303.1"/>
    <property type="molecule type" value="Genomic_DNA"/>
</dbReference>
<dbReference type="RefSeq" id="WP_378932168.1">
    <property type="nucleotide sequence ID" value="NZ_JBHLVO010000004.1"/>
</dbReference>
<dbReference type="Proteomes" id="UP001589854">
    <property type="component" value="Unassembled WGS sequence"/>
</dbReference>
<keyword evidence="8" id="KW-0472">Membrane</keyword>
<evidence type="ECO:0000256" key="5">
    <source>
        <dbReference type="ARBA" id="ARBA00022475"/>
    </source>
</evidence>
<keyword evidence="12" id="KW-0969">Cilium</keyword>
<evidence type="ECO:0000256" key="4">
    <source>
        <dbReference type="ARBA" id="ARBA00021898"/>
    </source>
</evidence>
<dbReference type="SUPFAM" id="SSF101801">
    <property type="entry name" value="Surface presentation of antigens (SPOA)"/>
    <property type="match status" value="1"/>
</dbReference>
<gene>
    <name evidence="12" type="primary">fliM</name>
    <name evidence="12" type="ORF">ACFFIX_07540</name>
</gene>
<dbReference type="PANTHER" id="PTHR30034">
    <property type="entry name" value="FLAGELLAR MOTOR SWITCH PROTEIN FLIM"/>
    <property type="match status" value="1"/>
</dbReference>
<proteinExistence type="inferred from homology"/>
<dbReference type="Pfam" id="PF02154">
    <property type="entry name" value="FliM"/>
    <property type="match status" value="1"/>
</dbReference>
<evidence type="ECO:0000259" key="11">
    <source>
        <dbReference type="Pfam" id="PF01052"/>
    </source>
</evidence>
<evidence type="ECO:0000256" key="2">
    <source>
        <dbReference type="ARBA" id="ARBA00004202"/>
    </source>
</evidence>
<dbReference type="Gene3D" id="3.40.1550.10">
    <property type="entry name" value="CheC-like"/>
    <property type="match status" value="1"/>
</dbReference>
<evidence type="ECO:0000256" key="1">
    <source>
        <dbReference type="ARBA" id="ARBA00004117"/>
    </source>
</evidence>
<dbReference type="InterPro" id="IPR001543">
    <property type="entry name" value="FliN-like_C"/>
</dbReference>
<protein>
    <recommendedName>
        <fullName evidence="4 10">Flagellar motor switch protein FliM</fullName>
    </recommendedName>
</protein>
<evidence type="ECO:0000256" key="9">
    <source>
        <dbReference type="ARBA" id="ARBA00023143"/>
    </source>
</evidence>
<evidence type="ECO:0000313" key="13">
    <source>
        <dbReference type="Proteomes" id="UP001589854"/>
    </source>
</evidence>
<keyword evidence="12" id="KW-0282">Flagellum</keyword>
<dbReference type="PIRSF" id="PIRSF002888">
    <property type="entry name" value="FliM"/>
    <property type="match status" value="1"/>
</dbReference>
<sequence>MASDIMSQSEIDALLSAISTGEMDADELKKEEAERKVRVYDFKRALRFSKDQIRSLTRIHDNFARLLTTYFSAQLRTYIHINVASVDQLPYEEFIRSIPKMTVLNVFEVQPLEGRVLMEVNPNIAYAMLDRVLGGLGTSVNKIENLTEIENKIMSNLFEKSLENYQEAWNSIIEVEPMMTDFEVNPQFLQMVSPNETVIVISLNTQIGETSGMINLCIPHVVLEPIIPKLSVHYWMQSDRKEPKPHEIEALQKQIRRAELPIIAELGTADISIQDFLQLQLGDVIQLDKSIDKPLVVKIGDKPKFTGQPGKINKKLAVQIIDHLSRGDEDGE</sequence>
<keyword evidence="12" id="KW-0966">Cell projection</keyword>
<evidence type="ECO:0000256" key="6">
    <source>
        <dbReference type="ARBA" id="ARBA00022500"/>
    </source>
</evidence>
<evidence type="ECO:0000256" key="7">
    <source>
        <dbReference type="ARBA" id="ARBA00022779"/>
    </source>
</evidence>
<accession>A0ABV6GCU6</accession>